<dbReference type="InterPro" id="IPR014729">
    <property type="entry name" value="Rossmann-like_a/b/a_fold"/>
</dbReference>
<evidence type="ECO:0000256" key="6">
    <source>
        <dbReference type="ARBA" id="ARBA00023146"/>
    </source>
</evidence>
<evidence type="ECO:0000256" key="2">
    <source>
        <dbReference type="ARBA" id="ARBA00022598"/>
    </source>
</evidence>
<name>A0AAV0U2T8_HYABA</name>
<dbReference type="InterPro" id="IPR050489">
    <property type="entry name" value="Tyr-tRNA_synthase"/>
</dbReference>
<keyword evidence="5 9" id="KW-0648">Protein biosynthesis</keyword>
<comment type="similarity">
    <text evidence="9">Belongs to the class-I aminoacyl-tRNA synthetase family.</text>
</comment>
<dbReference type="PANTHER" id="PTHR46264:SF4">
    <property type="entry name" value="TYROSINE--TRNA LIGASE, CYTOPLASMIC"/>
    <property type="match status" value="1"/>
</dbReference>
<dbReference type="EMBL" id="CANTFL010001009">
    <property type="protein sequence ID" value="CAI5729903.1"/>
    <property type="molecule type" value="Genomic_DNA"/>
</dbReference>
<accession>A0AAV0U2T8</accession>
<dbReference type="InterPro" id="IPR023617">
    <property type="entry name" value="Tyr-tRNA-ligase_arc/euk-type"/>
</dbReference>
<evidence type="ECO:0000256" key="7">
    <source>
        <dbReference type="ARBA" id="ARBA00033323"/>
    </source>
</evidence>
<reference evidence="10" key="1">
    <citation type="submission" date="2022-12" db="EMBL/GenBank/DDBJ databases">
        <authorList>
            <person name="Webb A."/>
        </authorList>
    </citation>
    <scope>NUCLEOTIDE SEQUENCE</scope>
    <source>
        <strain evidence="10">Hp1</strain>
    </source>
</reference>
<keyword evidence="4 9" id="KW-0067">ATP-binding</keyword>
<dbReference type="PANTHER" id="PTHR46264">
    <property type="entry name" value="TYROSINE-TRNA LIGASE"/>
    <property type="match status" value="1"/>
</dbReference>
<dbReference type="GO" id="GO:0005524">
    <property type="term" value="F:ATP binding"/>
    <property type="evidence" value="ECO:0007669"/>
    <property type="project" value="UniProtKB-KW"/>
</dbReference>
<dbReference type="EC" id="6.1.1.1" evidence="1"/>
<evidence type="ECO:0000313" key="11">
    <source>
        <dbReference type="Proteomes" id="UP001162031"/>
    </source>
</evidence>
<keyword evidence="2 9" id="KW-0436">Ligase</keyword>
<sequence>MQCADMFNVKADICQLGIDQRKINMLARDYCDQAKIRFKPFILSHHMLMGLKEGQEKMSKSDPESAILMEDASGDVSRKIENAFCPEGVVAANPILDYMKHIICPRFGAQGVKVKLMDETEETFASYQELEDAFVARQISGTDLKAALAKYLNEILEPVREHFSRGDAQELLAKVRSSRITR</sequence>
<dbReference type="Gene3D" id="3.40.50.620">
    <property type="entry name" value="HUPs"/>
    <property type="match status" value="1"/>
</dbReference>
<keyword evidence="6 9" id="KW-0030">Aminoacyl-tRNA synthetase</keyword>
<dbReference type="FunFam" id="3.40.50.620:FF:000103">
    <property type="entry name" value="tyrosine--tRNA ligase 1, cytoplasmic"/>
    <property type="match status" value="1"/>
</dbReference>
<keyword evidence="11" id="KW-1185">Reference proteome</keyword>
<dbReference type="AlphaFoldDB" id="A0AAV0U2T8"/>
<organism evidence="10 11">
    <name type="scientific">Hyaloperonospora brassicae</name>
    <name type="common">Brassica downy mildew</name>
    <name type="synonym">Peronospora brassicae</name>
    <dbReference type="NCBI Taxonomy" id="162125"/>
    <lineage>
        <taxon>Eukaryota</taxon>
        <taxon>Sar</taxon>
        <taxon>Stramenopiles</taxon>
        <taxon>Oomycota</taxon>
        <taxon>Peronosporomycetes</taxon>
        <taxon>Peronosporales</taxon>
        <taxon>Peronosporaceae</taxon>
        <taxon>Hyaloperonospora</taxon>
    </lineage>
</organism>
<dbReference type="Proteomes" id="UP001162031">
    <property type="component" value="Unassembled WGS sequence"/>
</dbReference>
<dbReference type="PIRSF" id="PIRSF006588">
    <property type="entry name" value="TyrRS_arch_euk"/>
    <property type="match status" value="1"/>
</dbReference>
<dbReference type="GO" id="GO:0006437">
    <property type="term" value="P:tyrosyl-tRNA aminoacylation"/>
    <property type="evidence" value="ECO:0007669"/>
    <property type="project" value="TreeGrafter"/>
</dbReference>
<evidence type="ECO:0000256" key="3">
    <source>
        <dbReference type="ARBA" id="ARBA00022741"/>
    </source>
</evidence>
<evidence type="ECO:0000313" key="10">
    <source>
        <dbReference type="EMBL" id="CAI5729903.1"/>
    </source>
</evidence>
<evidence type="ECO:0000256" key="8">
    <source>
        <dbReference type="ARBA" id="ARBA00048248"/>
    </source>
</evidence>
<comment type="caution">
    <text evidence="10">The sequence shown here is derived from an EMBL/GenBank/DDBJ whole genome shotgun (WGS) entry which is preliminary data.</text>
</comment>
<evidence type="ECO:0000256" key="5">
    <source>
        <dbReference type="ARBA" id="ARBA00022917"/>
    </source>
</evidence>
<evidence type="ECO:0000256" key="4">
    <source>
        <dbReference type="ARBA" id="ARBA00022840"/>
    </source>
</evidence>
<evidence type="ECO:0000256" key="9">
    <source>
        <dbReference type="RuleBase" id="RU363036"/>
    </source>
</evidence>
<dbReference type="SUPFAM" id="SSF52374">
    <property type="entry name" value="Nucleotidylyl transferase"/>
    <property type="match status" value="1"/>
</dbReference>
<comment type="catalytic activity">
    <reaction evidence="8">
        <text>tRNA(Tyr) + L-tyrosine + ATP = L-tyrosyl-tRNA(Tyr) + AMP + diphosphate + H(+)</text>
        <dbReference type="Rhea" id="RHEA:10220"/>
        <dbReference type="Rhea" id="RHEA-COMP:9706"/>
        <dbReference type="Rhea" id="RHEA-COMP:9707"/>
        <dbReference type="ChEBI" id="CHEBI:15378"/>
        <dbReference type="ChEBI" id="CHEBI:30616"/>
        <dbReference type="ChEBI" id="CHEBI:33019"/>
        <dbReference type="ChEBI" id="CHEBI:58315"/>
        <dbReference type="ChEBI" id="CHEBI:78442"/>
        <dbReference type="ChEBI" id="CHEBI:78536"/>
        <dbReference type="ChEBI" id="CHEBI:456215"/>
        <dbReference type="EC" id="6.1.1.1"/>
    </reaction>
</comment>
<dbReference type="GO" id="GO:0005737">
    <property type="term" value="C:cytoplasm"/>
    <property type="evidence" value="ECO:0007669"/>
    <property type="project" value="TreeGrafter"/>
</dbReference>
<evidence type="ECO:0000256" key="1">
    <source>
        <dbReference type="ARBA" id="ARBA00013160"/>
    </source>
</evidence>
<gene>
    <name evidence="10" type="ORF">HBR001_LOCUS4682</name>
</gene>
<dbReference type="Pfam" id="PF00579">
    <property type="entry name" value="tRNA-synt_1b"/>
    <property type="match status" value="1"/>
</dbReference>
<keyword evidence="3 9" id="KW-0547">Nucleotide-binding</keyword>
<dbReference type="GO" id="GO:0004831">
    <property type="term" value="F:tyrosine-tRNA ligase activity"/>
    <property type="evidence" value="ECO:0007669"/>
    <property type="project" value="UniProtKB-EC"/>
</dbReference>
<protein>
    <recommendedName>
        <fullName evidence="1">tyrosine--tRNA ligase</fullName>
        <ecNumber evidence="1">6.1.1.1</ecNumber>
    </recommendedName>
    <alternativeName>
        <fullName evidence="7">Tyrosyl-tRNA synthetase</fullName>
    </alternativeName>
</protein>
<dbReference type="InterPro" id="IPR002305">
    <property type="entry name" value="aa-tRNA-synth_Ic"/>
</dbReference>
<proteinExistence type="inferred from homology"/>